<sequence length="1269" mass="135067">MSASVNGGAAAKANGNAKKRAREDGDEGVGRESEKDGGKKKRVEVERAKESEVRSIPPPPWGVVPLESEISSNTSASTSASASGATPTIVAPQPVRATHPIVVSIPAAPPGPPVEVWAGRPVESVDGEVVKKPKAAVKKAGAAGAGAGAKNTANQAGSLLPSSATTTATPPAMVVPYTFTANLTSASSSSLASSSSKGPSIFGWPPPHLAPTSSSSTDVVMEDVDVSRSVTVLPTPPGTAEKGMGSVTPRSSAVPRLMAGFSSPLTSAPSSVDGRVPRSASDAMRESHSPLPLASTTLAPILLPDMSSTPAMVVSPPPLASGSAPATTVTPSTPRMTGKSVSVHSLTPSPLRPPVVSRPARLSDDIKSGLNHAHHVCLGTINEPNFCKGEELEILKDMIVDTLAKALRVVGMKAAGETEEVFKARVRSFVEECWEPGNRQILVEYIEGFMTEDDGFVGDEEPEVEAVGVEWDDVDLSRIWGGPWPEHLRNRTKQTARKSVRDWPKQQPEPEWKHNSRFTSDDKKWARQAYWKALEVRDPELVAKLRAEAKLREEAAAEAAARYSQSTPVFAHAARHSAFPGAASTSAVPPPAPVTEPTPTPTATTTVPATIAKAVTPPPIPPTLIESTLPPKPLNGDVHGPHRQPSASASSSTSMTSPTSTSTPIPEPSHSAPTSHGPSPVPGPSDIPASANGDVAIRKVVDKLFAGLMENFGRRVDDSLAKALQGVMGGLKATEESVSKILLANATSSNSNASASAKQKQIPEMKQALEALLALLEGNKRIMHLVNASGEATEGKFGWLNSTTERVFDRVNVVEENQAVQTAKLVDLLNDLHMYGELQNKRSLEVVSATEGLRKDMKGGKETMAGVEGRLKEYVQEEVKGVKELVSKLGAEEKRRYEEVLEVVRQESEKATKARGTVREGEEDADERGAVAKRRKLDADETMVDVNAGIGPPAPRETTRSKAKKVLDLMRNMAGLLDLDEDDDELMDEVQEIQQHVTASVKGKEREVVRRNSSAAPVVGPAANGVNGVANGGVAEDGSESAVLRLLLEEFRLIKEQMRVSERRTREEIASIRLLHAAELESLRNELAEKEEAQTRRWEQERERLRASEGGRIREPSRSSWAPEDHQYPPPSAQEAEILELKRRLSFLESTSASVSTPLSISVPPLPQHPSILSASARGDSPYQHLPHLRERSSSIASSSNNDVNPASYPTTNGSAWKSAGPPLSGNGVEAGSSRVGEVDGAPLPVKQQRKLMRSHGPGYMMPPPGSGE</sequence>
<feature type="compositionally biased region" description="Low complexity" evidence="1">
    <location>
        <begin position="320"/>
        <end position="334"/>
    </location>
</feature>
<protein>
    <submittedName>
        <fullName evidence="2">Uncharacterized protein</fullName>
    </submittedName>
</protein>
<feature type="compositionally biased region" description="Low complexity" evidence="1">
    <location>
        <begin position="345"/>
        <end position="357"/>
    </location>
</feature>
<feature type="region of interest" description="Disordered" evidence="1">
    <location>
        <begin position="491"/>
        <end position="517"/>
    </location>
</feature>
<feature type="compositionally biased region" description="Low complexity" evidence="1">
    <location>
        <begin position="1"/>
        <end position="16"/>
    </location>
</feature>
<feature type="region of interest" description="Disordered" evidence="1">
    <location>
        <begin position="581"/>
        <end position="690"/>
    </location>
</feature>
<evidence type="ECO:0000313" key="3">
    <source>
        <dbReference type="Proteomes" id="UP000521943"/>
    </source>
</evidence>
<feature type="region of interest" description="Disordered" evidence="1">
    <location>
        <begin position="262"/>
        <end position="289"/>
    </location>
</feature>
<feature type="region of interest" description="Disordered" evidence="1">
    <location>
        <begin position="230"/>
        <end position="250"/>
    </location>
</feature>
<reference evidence="2 3" key="1">
    <citation type="submission" date="2020-07" db="EMBL/GenBank/DDBJ databases">
        <title>Comparative genomics of pyrophilous fungi reveals a link between fire events and developmental genes.</title>
        <authorList>
            <consortium name="DOE Joint Genome Institute"/>
            <person name="Steindorff A.S."/>
            <person name="Carver A."/>
            <person name="Calhoun S."/>
            <person name="Stillman K."/>
            <person name="Liu H."/>
            <person name="Lipzen A."/>
            <person name="Pangilinan J."/>
            <person name="Labutti K."/>
            <person name="Bruns T.D."/>
            <person name="Grigoriev I.V."/>
        </authorList>
    </citation>
    <scope>NUCLEOTIDE SEQUENCE [LARGE SCALE GENOMIC DNA]</scope>
    <source>
        <strain evidence="2 3">CBS 144469</strain>
    </source>
</reference>
<dbReference type="Proteomes" id="UP000521943">
    <property type="component" value="Unassembled WGS sequence"/>
</dbReference>
<feature type="region of interest" description="Disordered" evidence="1">
    <location>
        <begin position="1"/>
        <end position="92"/>
    </location>
</feature>
<feature type="compositionally biased region" description="Low complexity" evidence="1">
    <location>
        <begin position="601"/>
        <end position="615"/>
    </location>
</feature>
<feature type="region of interest" description="Disordered" evidence="1">
    <location>
        <begin position="912"/>
        <end position="931"/>
    </location>
</feature>
<feature type="compositionally biased region" description="Low complexity" evidence="1">
    <location>
        <begin position="71"/>
        <end position="88"/>
    </location>
</feature>
<keyword evidence="3" id="KW-1185">Reference proteome</keyword>
<feature type="compositionally biased region" description="Basic and acidic residues" evidence="1">
    <location>
        <begin position="28"/>
        <end position="53"/>
    </location>
</feature>
<feature type="compositionally biased region" description="Pro residues" evidence="1">
    <location>
        <begin position="588"/>
        <end position="600"/>
    </location>
</feature>
<evidence type="ECO:0000313" key="2">
    <source>
        <dbReference type="EMBL" id="KAF6756038.1"/>
    </source>
</evidence>
<comment type="caution">
    <text evidence="2">The sequence shown here is derived from an EMBL/GenBank/DDBJ whole genome shotgun (WGS) entry which is preliminary data.</text>
</comment>
<dbReference type="OrthoDB" id="3071744at2759"/>
<evidence type="ECO:0000256" key="1">
    <source>
        <dbReference type="SAM" id="MobiDB-lite"/>
    </source>
</evidence>
<feature type="region of interest" description="Disordered" evidence="1">
    <location>
        <begin position="1171"/>
        <end position="1269"/>
    </location>
</feature>
<feature type="compositionally biased region" description="Low complexity" evidence="1">
    <location>
        <begin position="645"/>
        <end position="671"/>
    </location>
</feature>
<gene>
    <name evidence="2" type="ORF">DFP72DRAFT_894526</name>
</gene>
<feature type="compositionally biased region" description="Polar residues" evidence="1">
    <location>
        <begin position="1201"/>
        <end position="1216"/>
    </location>
</feature>
<feature type="compositionally biased region" description="Basic and acidic residues" evidence="1">
    <location>
        <begin position="499"/>
        <end position="517"/>
    </location>
</feature>
<organism evidence="2 3">
    <name type="scientific">Ephemerocybe angulata</name>
    <dbReference type="NCBI Taxonomy" id="980116"/>
    <lineage>
        <taxon>Eukaryota</taxon>
        <taxon>Fungi</taxon>
        <taxon>Dikarya</taxon>
        <taxon>Basidiomycota</taxon>
        <taxon>Agaricomycotina</taxon>
        <taxon>Agaricomycetes</taxon>
        <taxon>Agaricomycetidae</taxon>
        <taxon>Agaricales</taxon>
        <taxon>Agaricineae</taxon>
        <taxon>Psathyrellaceae</taxon>
        <taxon>Ephemerocybe</taxon>
    </lineage>
</organism>
<proteinExistence type="predicted"/>
<dbReference type="EMBL" id="JACGCI010000027">
    <property type="protein sequence ID" value="KAF6756038.1"/>
    <property type="molecule type" value="Genomic_DNA"/>
</dbReference>
<accession>A0A8H6I258</accession>
<name>A0A8H6I258_9AGAR</name>
<feature type="compositionally biased region" description="Basic and acidic residues" evidence="1">
    <location>
        <begin position="1089"/>
        <end position="1127"/>
    </location>
</feature>
<dbReference type="AlphaFoldDB" id="A0A8H6I258"/>
<feature type="region of interest" description="Disordered" evidence="1">
    <location>
        <begin position="1089"/>
        <end position="1132"/>
    </location>
</feature>
<feature type="region of interest" description="Disordered" evidence="1">
    <location>
        <begin position="318"/>
        <end position="357"/>
    </location>
</feature>